<dbReference type="InterPro" id="IPR002942">
    <property type="entry name" value="S4_RNA-bd"/>
</dbReference>
<evidence type="ECO:0000313" key="8">
    <source>
        <dbReference type="Proteomes" id="UP000176639"/>
    </source>
</evidence>
<dbReference type="GO" id="GO:0000455">
    <property type="term" value="P:enzyme-directed rRNA pseudouridine synthesis"/>
    <property type="evidence" value="ECO:0007669"/>
    <property type="project" value="UniProtKB-ARBA"/>
</dbReference>
<dbReference type="InterPro" id="IPR050343">
    <property type="entry name" value="RsuA_PseudoU_synthase"/>
</dbReference>
<feature type="region of interest" description="Disordered" evidence="5">
    <location>
        <begin position="82"/>
        <end position="103"/>
    </location>
</feature>
<dbReference type="InterPro" id="IPR006145">
    <property type="entry name" value="PsdUridine_synth_RsuA/RluA"/>
</dbReference>
<dbReference type="InterPro" id="IPR000748">
    <property type="entry name" value="PsdUridine_synth_RsuA/RluB/E/F"/>
</dbReference>
<dbReference type="FunFam" id="3.10.290.10:FF:000003">
    <property type="entry name" value="Pseudouridine synthase"/>
    <property type="match status" value="1"/>
</dbReference>
<dbReference type="NCBIfam" id="TIGR00093">
    <property type="entry name" value="pseudouridine synthase"/>
    <property type="match status" value="1"/>
</dbReference>
<dbReference type="PANTHER" id="PTHR47683:SF2">
    <property type="entry name" value="RNA-BINDING S4 DOMAIN-CONTAINING PROTEIN"/>
    <property type="match status" value="1"/>
</dbReference>
<dbReference type="PANTHER" id="PTHR47683">
    <property type="entry name" value="PSEUDOURIDINE SYNTHASE FAMILY PROTEIN-RELATED"/>
    <property type="match status" value="1"/>
</dbReference>
<evidence type="ECO:0000313" key="7">
    <source>
        <dbReference type="EMBL" id="OGD23709.1"/>
    </source>
</evidence>
<name>A0A1F5AZE8_9BACT</name>
<protein>
    <recommendedName>
        <fullName evidence="4">Pseudouridine synthase</fullName>
        <ecNumber evidence="4">5.4.99.-</ecNumber>
    </recommendedName>
</protein>
<accession>A0A1F5AZE8</accession>
<dbReference type="Proteomes" id="UP000176639">
    <property type="component" value="Unassembled WGS sequence"/>
</dbReference>
<evidence type="ECO:0000256" key="5">
    <source>
        <dbReference type="SAM" id="MobiDB-lite"/>
    </source>
</evidence>
<dbReference type="InterPro" id="IPR020094">
    <property type="entry name" value="TruA/RsuA/RluB/E/F_N"/>
</dbReference>
<comment type="caution">
    <text evidence="7">The sequence shown here is derived from an EMBL/GenBank/DDBJ whole genome shotgun (WGS) entry which is preliminary data.</text>
</comment>
<dbReference type="InterPro" id="IPR020103">
    <property type="entry name" value="PsdUridine_synth_cat_dom_sf"/>
</dbReference>
<dbReference type="GO" id="GO:0003723">
    <property type="term" value="F:RNA binding"/>
    <property type="evidence" value="ECO:0007669"/>
    <property type="project" value="UniProtKB-KW"/>
</dbReference>
<keyword evidence="2 4" id="KW-0413">Isomerase</keyword>
<dbReference type="EMBL" id="MEYI01000030">
    <property type="protein sequence ID" value="OGD23709.1"/>
    <property type="molecule type" value="Genomic_DNA"/>
</dbReference>
<dbReference type="CDD" id="cd00165">
    <property type="entry name" value="S4"/>
    <property type="match status" value="1"/>
</dbReference>
<feature type="domain" description="RNA-binding S4" evidence="6">
    <location>
        <begin position="10"/>
        <end position="74"/>
    </location>
</feature>
<dbReference type="Pfam" id="PF00849">
    <property type="entry name" value="PseudoU_synth_2"/>
    <property type="match status" value="1"/>
</dbReference>
<dbReference type="InterPro" id="IPR042092">
    <property type="entry name" value="PsdUridine_s_RsuA/RluB/E/F_cat"/>
</dbReference>
<dbReference type="EC" id="5.4.99.-" evidence="4"/>
<dbReference type="GO" id="GO:0120159">
    <property type="term" value="F:rRNA pseudouridine synthase activity"/>
    <property type="evidence" value="ECO:0007669"/>
    <property type="project" value="UniProtKB-ARBA"/>
</dbReference>
<proteinExistence type="inferred from homology"/>
<dbReference type="AlphaFoldDB" id="A0A1F5AZE8"/>
<evidence type="ECO:0000259" key="6">
    <source>
        <dbReference type="SMART" id="SM00363"/>
    </source>
</evidence>
<evidence type="ECO:0000256" key="2">
    <source>
        <dbReference type="ARBA" id="ARBA00023235"/>
    </source>
</evidence>
<dbReference type="InterPro" id="IPR036986">
    <property type="entry name" value="S4_RNA-bd_sf"/>
</dbReference>
<keyword evidence="3" id="KW-0694">RNA-binding</keyword>
<evidence type="ECO:0000256" key="3">
    <source>
        <dbReference type="PROSITE-ProRule" id="PRU00182"/>
    </source>
</evidence>
<dbReference type="Pfam" id="PF01479">
    <property type="entry name" value="S4"/>
    <property type="match status" value="1"/>
</dbReference>
<sequence>MTQEPIPFPVRINRYLALKGIATRRAADDLISAGRVRINGKRATLGDRVEHGDVVDVAGKRQDRSKPLIYLAYYKPRGVVTHSPTPGQRSIADAEGIPRGVSPMGRLDKESEGLIILTNDGRVTERLLHPRFEHEKEYVVQVREKVSPMYKKIFEGGVVCDGEKLTAKEVSIDGPHMMTVILTEGKKHQIRRMCAAAHLTVDRLKRVRVMDVRLGPLGSGKVRALEGRTLKKFLADLGLPENEK</sequence>
<evidence type="ECO:0000256" key="1">
    <source>
        <dbReference type="ARBA" id="ARBA00008348"/>
    </source>
</evidence>
<organism evidence="7 8">
    <name type="scientific">Candidatus Azambacteria bacterium RBG_16_47_10</name>
    <dbReference type="NCBI Taxonomy" id="1797292"/>
    <lineage>
        <taxon>Bacteria</taxon>
        <taxon>Candidatus Azamiibacteriota</taxon>
    </lineage>
</organism>
<evidence type="ECO:0000256" key="4">
    <source>
        <dbReference type="RuleBase" id="RU003887"/>
    </source>
</evidence>
<comment type="similarity">
    <text evidence="1 4">Belongs to the pseudouridine synthase RsuA family.</text>
</comment>
<gene>
    <name evidence="7" type="ORF">A2Z10_00980</name>
</gene>
<dbReference type="InterPro" id="IPR018496">
    <property type="entry name" value="PsdUridine_synth_RsuA/RluB_CS"/>
</dbReference>
<dbReference type="PROSITE" id="PS01149">
    <property type="entry name" value="PSI_RSU"/>
    <property type="match status" value="1"/>
</dbReference>
<dbReference type="Gene3D" id="3.30.70.580">
    <property type="entry name" value="Pseudouridine synthase I, catalytic domain, N-terminal subdomain"/>
    <property type="match status" value="1"/>
</dbReference>
<dbReference type="SUPFAM" id="SSF55174">
    <property type="entry name" value="Alpha-L RNA-binding motif"/>
    <property type="match status" value="1"/>
</dbReference>
<dbReference type="PROSITE" id="PS50889">
    <property type="entry name" value="S4"/>
    <property type="match status" value="1"/>
</dbReference>
<dbReference type="SUPFAM" id="SSF55120">
    <property type="entry name" value="Pseudouridine synthase"/>
    <property type="match status" value="1"/>
</dbReference>
<dbReference type="SMART" id="SM00363">
    <property type="entry name" value="S4"/>
    <property type="match status" value="1"/>
</dbReference>
<reference evidence="7 8" key="1">
    <citation type="journal article" date="2016" name="Nat. Commun.">
        <title>Thousands of microbial genomes shed light on interconnected biogeochemical processes in an aquifer system.</title>
        <authorList>
            <person name="Anantharaman K."/>
            <person name="Brown C.T."/>
            <person name="Hug L.A."/>
            <person name="Sharon I."/>
            <person name="Castelle C.J."/>
            <person name="Probst A.J."/>
            <person name="Thomas B.C."/>
            <person name="Singh A."/>
            <person name="Wilkins M.J."/>
            <person name="Karaoz U."/>
            <person name="Brodie E.L."/>
            <person name="Williams K.H."/>
            <person name="Hubbard S.S."/>
            <person name="Banfield J.F."/>
        </authorList>
    </citation>
    <scope>NUCLEOTIDE SEQUENCE [LARGE SCALE GENOMIC DNA]</scope>
</reference>
<dbReference type="Gene3D" id="3.30.70.1560">
    <property type="entry name" value="Alpha-L RNA-binding motif"/>
    <property type="match status" value="1"/>
</dbReference>
<dbReference type="Gene3D" id="3.10.290.10">
    <property type="entry name" value="RNA-binding S4 domain"/>
    <property type="match status" value="1"/>
</dbReference>